<name>A0A6A6NM90_9PEZI</name>
<dbReference type="AlphaFoldDB" id="A0A6A6NM90"/>
<keyword evidence="3" id="KW-1185">Reference proteome</keyword>
<evidence type="ECO:0000313" key="3">
    <source>
        <dbReference type="Proteomes" id="UP000799766"/>
    </source>
</evidence>
<gene>
    <name evidence="2" type="ORF">BDY21DRAFT_151966</name>
</gene>
<protein>
    <submittedName>
        <fullName evidence="2">Uncharacterized protein</fullName>
    </submittedName>
</protein>
<dbReference type="Proteomes" id="UP000799766">
    <property type="component" value="Unassembled WGS sequence"/>
</dbReference>
<reference evidence="2" key="1">
    <citation type="journal article" date="2020" name="Stud. Mycol.">
        <title>101 Dothideomycetes genomes: a test case for predicting lifestyles and emergence of pathogens.</title>
        <authorList>
            <person name="Haridas S."/>
            <person name="Albert R."/>
            <person name="Binder M."/>
            <person name="Bloem J."/>
            <person name="Labutti K."/>
            <person name="Salamov A."/>
            <person name="Andreopoulos B."/>
            <person name="Baker S."/>
            <person name="Barry K."/>
            <person name="Bills G."/>
            <person name="Bluhm B."/>
            <person name="Cannon C."/>
            <person name="Castanera R."/>
            <person name="Culley D."/>
            <person name="Daum C."/>
            <person name="Ezra D."/>
            <person name="Gonzalez J."/>
            <person name="Henrissat B."/>
            <person name="Kuo A."/>
            <person name="Liang C."/>
            <person name="Lipzen A."/>
            <person name="Lutzoni F."/>
            <person name="Magnuson J."/>
            <person name="Mondo S."/>
            <person name="Nolan M."/>
            <person name="Ohm R."/>
            <person name="Pangilinan J."/>
            <person name="Park H.-J."/>
            <person name="Ramirez L."/>
            <person name="Alfaro M."/>
            <person name="Sun H."/>
            <person name="Tritt A."/>
            <person name="Yoshinaga Y."/>
            <person name="Zwiers L.-H."/>
            <person name="Turgeon B."/>
            <person name="Goodwin S."/>
            <person name="Spatafora J."/>
            <person name="Crous P."/>
            <person name="Grigoriev I."/>
        </authorList>
    </citation>
    <scope>NUCLEOTIDE SEQUENCE</scope>
    <source>
        <strain evidence="2">ATCC 16933</strain>
    </source>
</reference>
<proteinExistence type="predicted"/>
<organism evidence="2 3">
    <name type="scientific">Lineolata rhizophorae</name>
    <dbReference type="NCBI Taxonomy" id="578093"/>
    <lineage>
        <taxon>Eukaryota</taxon>
        <taxon>Fungi</taxon>
        <taxon>Dikarya</taxon>
        <taxon>Ascomycota</taxon>
        <taxon>Pezizomycotina</taxon>
        <taxon>Dothideomycetes</taxon>
        <taxon>Dothideomycetes incertae sedis</taxon>
        <taxon>Lineolatales</taxon>
        <taxon>Lineolataceae</taxon>
        <taxon>Lineolata</taxon>
    </lineage>
</organism>
<feature type="compositionally biased region" description="Polar residues" evidence="1">
    <location>
        <begin position="39"/>
        <end position="48"/>
    </location>
</feature>
<feature type="region of interest" description="Disordered" evidence="1">
    <location>
        <begin position="28"/>
        <end position="78"/>
    </location>
</feature>
<feature type="compositionally biased region" description="Basic and acidic residues" evidence="1">
    <location>
        <begin position="28"/>
        <end position="37"/>
    </location>
</feature>
<evidence type="ECO:0000256" key="1">
    <source>
        <dbReference type="SAM" id="MobiDB-lite"/>
    </source>
</evidence>
<dbReference type="EMBL" id="MU001703">
    <property type="protein sequence ID" value="KAF2452806.1"/>
    <property type="molecule type" value="Genomic_DNA"/>
</dbReference>
<sequence length="117" mass="12922">MWMKRAIFYSAPLCTALTAKSLCPQKLLDSRPPDAKLTRNPTAHSSQALIRPRSGTSHPVPRTPHGTPLPGLDPENGVPVNKAVRLSAVEKDRVRVRQRQLEWAPWAIPWLCGEGGL</sequence>
<evidence type="ECO:0000313" key="2">
    <source>
        <dbReference type="EMBL" id="KAF2452806.1"/>
    </source>
</evidence>
<accession>A0A6A6NM90</accession>